<dbReference type="GO" id="GO:0016747">
    <property type="term" value="F:acyltransferase activity, transferring groups other than amino-acyl groups"/>
    <property type="evidence" value="ECO:0007669"/>
    <property type="project" value="InterPro"/>
</dbReference>
<protein>
    <submittedName>
        <fullName evidence="2">GNAT family N-acetyltransferase</fullName>
    </submittedName>
</protein>
<feature type="domain" description="N-acetyltransferase" evidence="1">
    <location>
        <begin position="121"/>
        <end position="266"/>
    </location>
</feature>
<sequence>MFPLEATAQVLLAQQFILTEKTPTLKNYCQPARIVKVSMNAYLEDPWLTAHIHCQAYRLDPEIRYDERTLSPVPPNARFVFGKIASSDIEGANALLANGFQFINTQVTLQKEQATQGETYANIRSAVAEDKNRIWDIALKSYSYDRFHLDEKLRPYADELNASWATNYFSGNRGTDMLVWESQGTIAGFLLLIVEDGVFDIDLVAVDTPFKRQGIARKLILAAEQKYSDCNLFSVITQMENVPATRMYSKLGYTISSLDMVFHRNI</sequence>
<dbReference type="InterPro" id="IPR000182">
    <property type="entry name" value="GNAT_dom"/>
</dbReference>
<dbReference type="PROSITE" id="PS51186">
    <property type="entry name" value="GNAT"/>
    <property type="match status" value="1"/>
</dbReference>
<accession>A0A6I6JTC0</accession>
<dbReference type="KEGG" id="psel:GM415_12390"/>
<dbReference type="AlphaFoldDB" id="A0A6I6JTC0"/>
<evidence type="ECO:0000313" key="3">
    <source>
        <dbReference type="Proteomes" id="UP000428328"/>
    </source>
</evidence>
<reference evidence="2 3" key="1">
    <citation type="submission" date="2019-11" db="EMBL/GenBank/DDBJ databases">
        <authorList>
            <person name="Zheng R.K."/>
            <person name="Sun C.M."/>
        </authorList>
    </citation>
    <scope>NUCLEOTIDE SEQUENCE [LARGE SCALE GENOMIC DNA]</scope>
    <source>
        <strain evidence="2 3">SRB007</strain>
    </source>
</reference>
<dbReference type="Pfam" id="PF00583">
    <property type="entry name" value="Acetyltransf_1"/>
    <property type="match status" value="1"/>
</dbReference>
<dbReference type="Proteomes" id="UP000428328">
    <property type="component" value="Chromosome"/>
</dbReference>
<dbReference type="InterPro" id="IPR016181">
    <property type="entry name" value="Acyl_CoA_acyltransferase"/>
</dbReference>
<organism evidence="2 3">
    <name type="scientific">Pseudodesulfovibrio cashew</name>
    <dbReference type="NCBI Taxonomy" id="2678688"/>
    <lineage>
        <taxon>Bacteria</taxon>
        <taxon>Pseudomonadati</taxon>
        <taxon>Thermodesulfobacteriota</taxon>
        <taxon>Desulfovibrionia</taxon>
        <taxon>Desulfovibrionales</taxon>
        <taxon>Desulfovibrionaceae</taxon>
    </lineage>
</organism>
<gene>
    <name evidence="2" type="ORF">GM415_12390</name>
</gene>
<dbReference type="CDD" id="cd04301">
    <property type="entry name" value="NAT_SF"/>
    <property type="match status" value="1"/>
</dbReference>
<evidence type="ECO:0000313" key="2">
    <source>
        <dbReference type="EMBL" id="QGY40894.1"/>
    </source>
</evidence>
<dbReference type="Gene3D" id="3.40.630.30">
    <property type="match status" value="1"/>
</dbReference>
<name>A0A6I6JTC0_9BACT</name>
<keyword evidence="2" id="KW-0808">Transferase</keyword>
<dbReference type="SUPFAM" id="SSF55729">
    <property type="entry name" value="Acyl-CoA N-acyltransferases (Nat)"/>
    <property type="match status" value="1"/>
</dbReference>
<keyword evidence="3" id="KW-1185">Reference proteome</keyword>
<dbReference type="EMBL" id="CP046400">
    <property type="protein sequence ID" value="QGY40894.1"/>
    <property type="molecule type" value="Genomic_DNA"/>
</dbReference>
<evidence type="ECO:0000259" key="1">
    <source>
        <dbReference type="PROSITE" id="PS51186"/>
    </source>
</evidence>
<proteinExistence type="predicted"/>